<dbReference type="eggNOG" id="COG1234">
    <property type="taxonomic scope" value="Bacteria"/>
</dbReference>
<gene>
    <name evidence="1" type="ordered locus">Desal_0344</name>
</gene>
<dbReference type="EMBL" id="CP001649">
    <property type="protein sequence ID" value="ACS78411.1"/>
    <property type="molecule type" value="Genomic_DNA"/>
</dbReference>
<dbReference type="Proteomes" id="UP000002601">
    <property type="component" value="Chromosome"/>
</dbReference>
<organism evidence="1 2">
    <name type="scientific">Maridesulfovibrio salexigens (strain ATCC 14822 / DSM 2638 / NCIMB 8403 / VKM B-1763)</name>
    <name type="common">Desulfovibrio salexigens</name>
    <dbReference type="NCBI Taxonomy" id="526222"/>
    <lineage>
        <taxon>Bacteria</taxon>
        <taxon>Pseudomonadati</taxon>
        <taxon>Thermodesulfobacteriota</taxon>
        <taxon>Desulfovibrionia</taxon>
        <taxon>Desulfovibrionales</taxon>
        <taxon>Desulfovibrionaceae</taxon>
        <taxon>Maridesulfovibrio</taxon>
    </lineage>
</organism>
<dbReference type="InterPro" id="IPR036866">
    <property type="entry name" value="RibonucZ/Hydroxyglut_hydro"/>
</dbReference>
<keyword evidence="2" id="KW-1185">Reference proteome</keyword>
<dbReference type="HOGENOM" id="CLU_638925_0_0_7"/>
<reference evidence="1 2" key="1">
    <citation type="submission" date="2009-06" db="EMBL/GenBank/DDBJ databases">
        <title>Complete sequence of Desulfovibrio salexigens DSM 2638.</title>
        <authorList>
            <consortium name="US DOE Joint Genome Institute"/>
            <person name="Lucas S."/>
            <person name="Copeland A."/>
            <person name="Lapidus A."/>
            <person name="Glavina del Rio T."/>
            <person name="Tice H."/>
            <person name="Bruce D."/>
            <person name="Goodwin L."/>
            <person name="Pitluck S."/>
            <person name="Munk A.C."/>
            <person name="Brettin T."/>
            <person name="Detter J.C."/>
            <person name="Han C."/>
            <person name="Tapia R."/>
            <person name="Larimer F."/>
            <person name="Land M."/>
            <person name="Hauser L."/>
            <person name="Kyrpides N."/>
            <person name="Anderson I."/>
            <person name="Wall J.D."/>
            <person name="Arkin A.P."/>
            <person name="Dehal P."/>
            <person name="Chivian D."/>
            <person name="Giles B."/>
            <person name="Hazen T.C."/>
        </authorList>
    </citation>
    <scope>NUCLEOTIDE SEQUENCE [LARGE SCALE GENOMIC DNA]</scope>
    <source>
        <strain evidence="2">ATCC 14822 / DSM 2638 / NCIMB 8403 / VKM B-1763</strain>
    </source>
</reference>
<accession>C6BWG7</accession>
<dbReference type="SUPFAM" id="SSF56281">
    <property type="entry name" value="Metallo-hydrolase/oxidoreductase"/>
    <property type="match status" value="1"/>
</dbReference>
<dbReference type="KEGG" id="dsa:Desal_0344"/>
<proteinExistence type="predicted"/>
<dbReference type="Gene3D" id="3.60.15.10">
    <property type="entry name" value="Ribonuclease Z/Hydroxyacylglutathione hydrolase-like"/>
    <property type="match status" value="1"/>
</dbReference>
<dbReference type="OrthoDB" id="9803916at2"/>
<dbReference type="STRING" id="526222.Desal_0344"/>
<sequence>MTTSTLRKLTEQVQRIEYCGMYVDLVSTSAGTVRVGSMPDVAKFVTEHGFREEIVVVTPWEVSLAGDSRTGEEFVLWQAQIRGGILKEYVGLKRDIELLHGNLESIFPYFFDDENIKVVRKDWLCKWFHHNIADPFYRKGSLEICFEGGNVVVSDDRTVLYDRNSLASGVHPDKEIEVLLEDIPRDGKVREKLEVIPIGCGNGVYGTVANTIVRYGEYVIWIDPCGYPAQTLARYGIHWDDVTHCLFTHNHEDHVQGFTACMHRALKHDRKLKLILADNVFRVLADIYSPLFPDMKEHVEVFSLKPGTPLQLGPIQIDSRWNHHILPYGTIGLKISAGGSCFGYSGDTKYDEDINQILNRPELEAGWFASCDLVFHEIEFDNPDSVHTHWKQVESLQSKIEGKVLGYHCPFLANSPFPLAEEGRCYVLD</sequence>
<evidence type="ECO:0000313" key="2">
    <source>
        <dbReference type="Proteomes" id="UP000002601"/>
    </source>
</evidence>
<dbReference type="Pfam" id="PF23023">
    <property type="entry name" value="Anti-Pycsar_Apyc1"/>
    <property type="match status" value="1"/>
</dbReference>
<dbReference type="RefSeq" id="WP_012765937.1">
    <property type="nucleotide sequence ID" value="NC_012881.1"/>
</dbReference>
<dbReference type="AlphaFoldDB" id="C6BWG7"/>
<evidence type="ECO:0000313" key="1">
    <source>
        <dbReference type="EMBL" id="ACS78411.1"/>
    </source>
</evidence>
<name>C6BWG7_MARSD</name>
<protein>
    <submittedName>
        <fullName evidence="1">Uncharacterized protein</fullName>
    </submittedName>
</protein>